<proteinExistence type="predicted"/>
<dbReference type="InterPro" id="IPR001623">
    <property type="entry name" value="DnaJ_domain"/>
</dbReference>
<evidence type="ECO:0000259" key="2">
    <source>
        <dbReference type="PROSITE" id="PS50076"/>
    </source>
</evidence>
<dbReference type="PROSITE" id="PS50076">
    <property type="entry name" value="DNAJ_2"/>
    <property type="match status" value="1"/>
</dbReference>
<dbReference type="CDD" id="cd06257">
    <property type="entry name" value="DnaJ"/>
    <property type="match status" value="1"/>
</dbReference>
<feature type="region of interest" description="Disordered" evidence="1">
    <location>
        <begin position="68"/>
        <end position="107"/>
    </location>
</feature>
<dbReference type="InterPro" id="IPR036869">
    <property type="entry name" value="J_dom_sf"/>
</dbReference>
<sequence length="206" mass="23943">MDEVTQARLLLQLPLDFDEAQLKQQYRRQAKALHPDRNDHPEAHTQFQELMIAYETLQQVLRDRAQAASIKHSDAADNPAGTRVTVTRRSSPTSAAPPPEPPPLTPEQQLLRRNAEVQLEDLRQKGQWVQALLVVDELLRALPHDARARRLKGWVYFNYAQQLIAQNKIDRARQYLKGALKWANSDAELWRRIEATYTQLERRGRW</sequence>
<dbReference type="RefSeq" id="WP_208678052.1">
    <property type="nucleotide sequence ID" value="NZ_CP034671.2"/>
</dbReference>
<dbReference type="SUPFAM" id="SSF46565">
    <property type="entry name" value="Chaperone J-domain"/>
    <property type="match status" value="1"/>
</dbReference>
<feature type="domain" description="J" evidence="2">
    <location>
        <begin position="6"/>
        <end position="71"/>
    </location>
</feature>
<gene>
    <name evidence="3" type="ORF">EKO22_12805</name>
</gene>
<feature type="compositionally biased region" description="Pro residues" evidence="1">
    <location>
        <begin position="95"/>
        <end position="105"/>
    </location>
</feature>
<dbReference type="SMART" id="SM00271">
    <property type="entry name" value="DnaJ"/>
    <property type="match status" value="1"/>
</dbReference>
<dbReference type="Gene3D" id="1.25.40.10">
    <property type="entry name" value="Tetratricopeptide repeat domain"/>
    <property type="match status" value="1"/>
</dbReference>
<protein>
    <submittedName>
        <fullName evidence="3">J domain-containing protein</fullName>
    </submittedName>
</protein>
<reference evidence="3" key="1">
    <citation type="submission" date="2024-01" db="EMBL/GenBank/DDBJ databases">
        <title>Synechococcus elongatus PCC 11802, a close yet different native of Synechococcus elongatus PCC 11801.</title>
        <authorList>
            <person name="Jaiswal D."/>
            <person name="Sengupta A."/>
            <person name="Sengupta S."/>
            <person name="Pakrasi H.B."/>
            <person name="Wangikar P."/>
        </authorList>
    </citation>
    <scope>NUCLEOTIDE SEQUENCE</scope>
    <source>
        <strain evidence="3">PCC 11802</strain>
    </source>
</reference>
<organism evidence="3">
    <name type="scientific">Synechococcus elongatus PCC 11802</name>
    <dbReference type="NCBI Taxonomy" id="2283154"/>
    <lineage>
        <taxon>Bacteria</taxon>
        <taxon>Bacillati</taxon>
        <taxon>Cyanobacteriota</taxon>
        <taxon>Cyanophyceae</taxon>
        <taxon>Synechococcales</taxon>
        <taxon>Synechococcaceae</taxon>
        <taxon>Synechococcus</taxon>
    </lineage>
</organism>
<evidence type="ECO:0000313" key="3">
    <source>
        <dbReference type="EMBL" id="QFZ93071.2"/>
    </source>
</evidence>
<dbReference type="PRINTS" id="PR00625">
    <property type="entry name" value="JDOMAIN"/>
</dbReference>
<dbReference type="EMBL" id="CP034671">
    <property type="protein sequence ID" value="QFZ93071.2"/>
    <property type="molecule type" value="Genomic_DNA"/>
</dbReference>
<feature type="compositionally biased region" description="Low complexity" evidence="1">
    <location>
        <begin position="82"/>
        <end position="94"/>
    </location>
</feature>
<dbReference type="SUPFAM" id="SSF48452">
    <property type="entry name" value="TPR-like"/>
    <property type="match status" value="1"/>
</dbReference>
<accession>A0AAT9JX41</accession>
<dbReference type="Gene3D" id="1.10.287.110">
    <property type="entry name" value="DnaJ domain"/>
    <property type="match status" value="1"/>
</dbReference>
<dbReference type="InterPro" id="IPR011990">
    <property type="entry name" value="TPR-like_helical_dom_sf"/>
</dbReference>
<dbReference type="AlphaFoldDB" id="A0AAT9JX41"/>
<evidence type="ECO:0000256" key="1">
    <source>
        <dbReference type="SAM" id="MobiDB-lite"/>
    </source>
</evidence>
<dbReference type="Pfam" id="PF00226">
    <property type="entry name" value="DnaJ"/>
    <property type="match status" value="1"/>
</dbReference>
<name>A0AAT9JX41_SYNEL</name>